<dbReference type="SMART" id="SM00862">
    <property type="entry name" value="Trans_reg_C"/>
    <property type="match status" value="1"/>
</dbReference>
<evidence type="ECO:0000259" key="6">
    <source>
        <dbReference type="PROSITE" id="PS50110"/>
    </source>
</evidence>
<keyword evidence="9" id="KW-1185">Reference proteome</keyword>
<evidence type="ECO:0000256" key="1">
    <source>
        <dbReference type="ARBA" id="ARBA00023015"/>
    </source>
</evidence>
<keyword evidence="2 5" id="KW-0238">DNA-binding</keyword>
<evidence type="ECO:0000259" key="7">
    <source>
        <dbReference type="PROSITE" id="PS51755"/>
    </source>
</evidence>
<dbReference type="GO" id="GO:0032993">
    <property type="term" value="C:protein-DNA complex"/>
    <property type="evidence" value="ECO:0007669"/>
    <property type="project" value="TreeGrafter"/>
</dbReference>
<dbReference type="PROSITE" id="PS50110">
    <property type="entry name" value="RESPONSE_REGULATORY"/>
    <property type="match status" value="1"/>
</dbReference>
<dbReference type="InterPro" id="IPR039420">
    <property type="entry name" value="WalR-like"/>
</dbReference>
<dbReference type="PROSITE" id="PS51755">
    <property type="entry name" value="OMPR_PHOB"/>
    <property type="match status" value="1"/>
</dbReference>
<evidence type="ECO:0000256" key="4">
    <source>
        <dbReference type="PROSITE-ProRule" id="PRU00169"/>
    </source>
</evidence>
<dbReference type="SMART" id="SM00448">
    <property type="entry name" value="REC"/>
    <property type="match status" value="1"/>
</dbReference>
<dbReference type="InterPro" id="IPR001867">
    <property type="entry name" value="OmpR/PhoB-type_DNA-bd"/>
</dbReference>
<feature type="domain" description="OmpR/PhoB-type" evidence="7">
    <location>
        <begin position="124"/>
        <end position="221"/>
    </location>
</feature>
<dbReference type="GO" id="GO:0006355">
    <property type="term" value="P:regulation of DNA-templated transcription"/>
    <property type="evidence" value="ECO:0007669"/>
    <property type="project" value="InterPro"/>
</dbReference>
<keyword evidence="1" id="KW-0805">Transcription regulation</keyword>
<feature type="DNA-binding region" description="OmpR/PhoB-type" evidence="5">
    <location>
        <begin position="124"/>
        <end position="221"/>
    </location>
</feature>
<dbReference type="GO" id="GO:0000976">
    <property type="term" value="F:transcription cis-regulatory region binding"/>
    <property type="evidence" value="ECO:0007669"/>
    <property type="project" value="TreeGrafter"/>
</dbReference>
<reference evidence="8" key="1">
    <citation type="submission" date="2022-06" db="EMBL/GenBank/DDBJ databases">
        <title>Sphingomonas sp. nov. isolated from rhizosphere soil of tomato.</title>
        <authorList>
            <person name="Dong H."/>
            <person name="Gao R."/>
        </authorList>
    </citation>
    <scope>NUCLEOTIDE SEQUENCE</scope>
    <source>
        <strain evidence="8">MMSM24</strain>
    </source>
</reference>
<dbReference type="InterPro" id="IPR036388">
    <property type="entry name" value="WH-like_DNA-bd_sf"/>
</dbReference>
<dbReference type="Proteomes" id="UP001165565">
    <property type="component" value="Unassembled WGS sequence"/>
</dbReference>
<evidence type="ECO:0000256" key="3">
    <source>
        <dbReference type="ARBA" id="ARBA00023163"/>
    </source>
</evidence>
<dbReference type="InterPro" id="IPR001789">
    <property type="entry name" value="Sig_transdc_resp-reg_receiver"/>
</dbReference>
<dbReference type="Gene3D" id="6.10.250.690">
    <property type="match status" value="1"/>
</dbReference>
<name>A0AA41ZA55_9SPHN</name>
<protein>
    <submittedName>
        <fullName evidence="8">Response regulator transcription factor</fullName>
    </submittedName>
</protein>
<dbReference type="PANTHER" id="PTHR48111:SF67">
    <property type="entry name" value="TRANSCRIPTIONAL REGULATORY PROTEIN TCTD"/>
    <property type="match status" value="1"/>
</dbReference>
<keyword evidence="4" id="KW-0597">Phosphoprotein</keyword>
<comment type="caution">
    <text evidence="8">The sequence shown here is derived from an EMBL/GenBank/DDBJ whole genome shotgun (WGS) entry which is preliminary data.</text>
</comment>
<dbReference type="AlphaFoldDB" id="A0AA41ZA55"/>
<feature type="domain" description="Response regulatory" evidence="6">
    <location>
        <begin position="2"/>
        <end position="116"/>
    </location>
</feature>
<dbReference type="GO" id="GO:0005829">
    <property type="term" value="C:cytosol"/>
    <property type="evidence" value="ECO:0007669"/>
    <property type="project" value="TreeGrafter"/>
</dbReference>
<dbReference type="SUPFAM" id="SSF52172">
    <property type="entry name" value="CheY-like"/>
    <property type="match status" value="1"/>
</dbReference>
<dbReference type="Gene3D" id="3.40.50.2300">
    <property type="match status" value="1"/>
</dbReference>
<sequence length="222" mass="24404">MRLLIVEDNAELAEAMAAAFQRREIRCDLAGNARDAEQLIVTTDYAAVILDLGLPDEDGLSLLRRLRGQRRNVPVIVLSARGEGEMRVLGLESGADDYLVKPFLFAELHARLAAVLRRQGGYVEDVLRAGQVTLDISTREVRVAGAPLSLSVREIELLELLMRRAGHVVPKRVLADQLFGAGEALGSNAVDVYVHRVRRKLEDHAEVSVQTVRGIGYMLSAT</sequence>
<keyword evidence="3" id="KW-0804">Transcription</keyword>
<dbReference type="Pfam" id="PF00486">
    <property type="entry name" value="Trans_reg_C"/>
    <property type="match status" value="1"/>
</dbReference>
<dbReference type="Pfam" id="PF00072">
    <property type="entry name" value="Response_reg"/>
    <property type="match status" value="1"/>
</dbReference>
<dbReference type="GO" id="GO:0000156">
    <property type="term" value="F:phosphorelay response regulator activity"/>
    <property type="evidence" value="ECO:0007669"/>
    <property type="project" value="TreeGrafter"/>
</dbReference>
<dbReference type="InterPro" id="IPR011006">
    <property type="entry name" value="CheY-like_superfamily"/>
</dbReference>
<gene>
    <name evidence="8" type="ORF">NEE01_18815</name>
</gene>
<evidence type="ECO:0000313" key="9">
    <source>
        <dbReference type="Proteomes" id="UP001165565"/>
    </source>
</evidence>
<dbReference type="RefSeq" id="WP_265270604.1">
    <property type="nucleotide sequence ID" value="NZ_JANFAV010000016.1"/>
</dbReference>
<dbReference type="EMBL" id="JANFAV010000016">
    <property type="protein sequence ID" value="MCW6536835.1"/>
    <property type="molecule type" value="Genomic_DNA"/>
</dbReference>
<evidence type="ECO:0000256" key="5">
    <source>
        <dbReference type="PROSITE-ProRule" id="PRU01091"/>
    </source>
</evidence>
<evidence type="ECO:0000256" key="2">
    <source>
        <dbReference type="ARBA" id="ARBA00023125"/>
    </source>
</evidence>
<evidence type="ECO:0000313" key="8">
    <source>
        <dbReference type="EMBL" id="MCW6536835.1"/>
    </source>
</evidence>
<organism evidence="8 9">
    <name type="scientific">Sphingomonas lycopersici</name>
    <dbReference type="NCBI Taxonomy" id="2951807"/>
    <lineage>
        <taxon>Bacteria</taxon>
        <taxon>Pseudomonadati</taxon>
        <taxon>Pseudomonadota</taxon>
        <taxon>Alphaproteobacteria</taxon>
        <taxon>Sphingomonadales</taxon>
        <taxon>Sphingomonadaceae</taxon>
        <taxon>Sphingomonas</taxon>
    </lineage>
</organism>
<proteinExistence type="predicted"/>
<dbReference type="PANTHER" id="PTHR48111">
    <property type="entry name" value="REGULATOR OF RPOS"/>
    <property type="match status" value="1"/>
</dbReference>
<dbReference type="Gene3D" id="1.10.10.10">
    <property type="entry name" value="Winged helix-like DNA-binding domain superfamily/Winged helix DNA-binding domain"/>
    <property type="match status" value="1"/>
</dbReference>
<feature type="modified residue" description="4-aspartylphosphate" evidence="4">
    <location>
        <position position="51"/>
    </location>
</feature>
<dbReference type="CDD" id="cd00383">
    <property type="entry name" value="trans_reg_C"/>
    <property type="match status" value="1"/>
</dbReference>
<accession>A0AA41ZA55</accession>